<dbReference type="PANTHER" id="PTHR13817">
    <property type="entry name" value="TITIN"/>
    <property type="match status" value="1"/>
</dbReference>
<dbReference type="SMART" id="SM00408">
    <property type="entry name" value="IGc2"/>
    <property type="match status" value="1"/>
</dbReference>
<keyword evidence="5 6" id="KW-0472">Membrane</keyword>
<dbReference type="SMART" id="SM00060">
    <property type="entry name" value="FN3"/>
    <property type="match status" value="2"/>
</dbReference>
<feature type="transmembrane region" description="Helical" evidence="6">
    <location>
        <begin position="398"/>
        <end position="419"/>
    </location>
</feature>
<organism evidence="8 9">
    <name type="scientific">Sipha flava</name>
    <name type="common">yellow sugarcane aphid</name>
    <dbReference type="NCBI Taxonomy" id="143950"/>
    <lineage>
        <taxon>Eukaryota</taxon>
        <taxon>Metazoa</taxon>
        <taxon>Ecdysozoa</taxon>
        <taxon>Arthropoda</taxon>
        <taxon>Hexapoda</taxon>
        <taxon>Insecta</taxon>
        <taxon>Pterygota</taxon>
        <taxon>Neoptera</taxon>
        <taxon>Paraneoptera</taxon>
        <taxon>Hemiptera</taxon>
        <taxon>Sternorrhyncha</taxon>
        <taxon>Aphidomorpha</taxon>
        <taxon>Aphidoidea</taxon>
        <taxon>Aphididae</taxon>
        <taxon>Sipha</taxon>
    </lineage>
</organism>
<dbReference type="InterPro" id="IPR007110">
    <property type="entry name" value="Ig-like_dom"/>
</dbReference>
<dbReference type="InterPro" id="IPR003961">
    <property type="entry name" value="FN3_dom"/>
</dbReference>
<dbReference type="RefSeq" id="XP_025423349.1">
    <property type="nucleotide sequence ID" value="XM_025567564.1"/>
</dbReference>
<keyword evidence="3" id="KW-0677">Repeat</keyword>
<dbReference type="PROSITE" id="PS50835">
    <property type="entry name" value="IG_LIKE"/>
    <property type="match status" value="1"/>
</dbReference>
<dbReference type="InterPro" id="IPR026966">
    <property type="entry name" value="Neurofascin/L1/NrCAM_C"/>
</dbReference>
<dbReference type="SUPFAM" id="SSF48726">
    <property type="entry name" value="Immunoglobulin"/>
    <property type="match status" value="1"/>
</dbReference>
<sequence length="512" mass="57825">MARHGILEEGIERAPSPPKFVKESVDELVFQVASINNQNEKDYPFIIDCEAEAEPAPKYTWIKNGKKIDWQDYNKRIILQPGQGSLIITKPSDEDLGQYQCFAENLWGIATSKSVRVLKAELNEFKNQSILCIEAQEGEPFKLACHPPTGWPKPKVYWLIQNSNGGIQIEITKFLPNVKHYVRILAYNSRFHGPHSQIVSFVTPEGVPGIVSGVEAQQLGSSAILLSWQPPVQSNGALTDPQQTYTKLASLIPATNYRIYIKAITKAGVGEAYFVKQQTKPHLPKVTQLDKPKFTYILKPYSNALNTVRILWIPKLDGNPGSHFFVKYKIKGDHLYEKTDPEFEKNYIDVKGLKSVEVYEFIVVAVDGDIMKDSDVVEILLSNTDRFIRIEKMATLEWLFVMLLVLFFIIVSVIVVCVVKHSREGKYVVHESEAARGRHDNPEGPHFYEYSQHVSGSKILDIEKKCPESDLDSVAEYGEVDTEGMNEDGSFIGLYGKNKQSEISSTEYATFI</sequence>
<evidence type="ECO:0000256" key="2">
    <source>
        <dbReference type="ARBA" id="ARBA00022692"/>
    </source>
</evidence>
<protein>
    <submittedName>
        <fullName evidence="9">Neuroglian-like</fullName>
    </submittedName>
</protein>
<dbReference type="InterPro" id="IPR036116">
    <property type="entry name" value="FN3_sf"/>
</dbReference>
<dbReference type="InterPro" id="IPR003598">
    <property type="entry name" value="Ig_sub2"/>
</dbReference>
<dbReference type="GeneID" id="112692775"/>
<reference evidence="9" key="1">
    <citation type="submission" date="2025-08" db="UniProtKB">
        <authorList>
            <consortium name="RefSeq"/>
        </authorList>
    </citation>
    <scope>IDENTIFICATION</scope>
    <source>
        <tissue evidence="9">Whole body</tissue>
    </source>
</reference>
<dbReference type="Gene3D" id="2.60.40.10">
    <property type="entry name" value="Immunoglobulins"/>
    <property type="match status" value="2"/>
</dbReference>
<dbReference type="InterPro" id="IPR013783">
    <property type="entry name" value="Ig-like_fold"/>
</dbReference>
<dbReference type="Pfam" id="PF13927">
    <property type="entry name" value="Ig_3"/>
    <property type="match status" value="1"/>
</dbReference>
<dbReference type="OrthoDB" id="6244967at2759"/>
<comment type="subcellular location">
    <subcellularLocation>
        <location evidence="1">Membrane</location>
        <topology evidence="1">Single-pass membrane protein</topology>
    </subcellularLocation>
</comment>
<evidence type="ECO:0000256" key="6">
    <source>
        <dbReference type="SAM" id="Phobius"/>
    </source>
</evidence>
<evidence type="ECO:0000256" key="3">
    <source>
        <dbReference type="ARBA" id="ARBA00022737"/>
    </source>
</evidence>
<proteinExistence type="predicted"/>
<dbReference type="SUPFAM" id="SSF49265">
    <property type="entry name" value="Fibronectin type III"/>
    <property type="match status" value="2"/>
</dbReference>
<dbReference type="Proteomes" id="UP000694846">
    <property type="component" value="Unplaced"/>
</dbReference>
<accession>A0A8B8GJD3</accession>
<dbReference type="GO" id="GO:0031430">
    <property type="term" value="C:M band"/>
    <property type="evidence" value="ECO:0007669"/>
    <property type="project" value="TreeGrafter"/>
</dbReference>
<dbReference type="InterPro" id="IPR036179">
    <property type="entry name" value="Ig-like_dom_sf"/>
</dbReference>
<evidence type="ECO:0000259" key="7">
    <source>
        <dbReference type="PROSITE" id="PS50835"/>
    </source>
</evidence>
<keyword evidence="4 6" id="KW-1133">Transmembrane helix</keyword>
<dbReference type="PANTHER" id="PTHR13817:SF151">
    <property type="entry name" value="TITIN"/>
    <property type="match status" value="1"/>
</dbReference>
<dbReference type="AlphaFoldDB" id="A0A8B8GJD3"/>
<dbReference type="GO" id="GO:0016020">
    <property type="term" value="C:membrane"/>
    <property type="evidence" value="ECO:0007669"/>
    <property type="project" value="UniProtKB-SubCell"/>
</dbReference>
<evidence type="ECO:0000313" key="9">
    <source>
        <dbReference type="RefSeq" id="XP_025423349.1"/>
    </source>
</evidence>
<dbReference type="GO" id="GO:0045214">
    <property type="term" value="P:sarcomere organization"/>
    <property type="evidence" value="ECO:0007669"/>
    <property type="project" value="TreeGrafter"/>
</dbReference>
<dbReference type="FunFam" id="2.60.40.10:FF:001718">
    <property type="entry name" value="Neuroglian, isoform D"/>
    <property type="match status" value="1"/>
</dbReference>
<dbReference type="InterPro" id="IPR050964">
    <property type="entry name" value="Striated_Muscle_Regulatory"/>
</dbReference>
<name>A0A8B8GJD3_9HEMI</name>
<gene>
    <name evidence="9" type="primary">LOC112692775</name>
</gene>
<evidence type="ECO:0000313" key="8">
    <source>
        <dbReference type="Proteomes" id="UP000694846"/>
    </source>
</evidence>
<keyword evidence="8" id="KW-1185">Reference proteome</keyword>
<keyword evidence="2 6" id="KW-0812">Transmembrane</keyword>
<evidence type="ECO:0000256" key="5">
    <source>
        <dbReference type="ARBA" id="ARBA00023136"/>
    </source>
</evidence>
<evidence type="ECO:0000256" key="1">
    <source>
        <dbReference type="ARBA" id="ARBA00004167"/>
    </source>
</evidence>
<dbReference type="CDD" id="cd00063">
    <property type="entry name" value="FN3"/>
    <property type="match status" value="2"/>
</dbReference>
<feature type="domain" description="Ig-like" evidence="7">
    <location>
        <begin position="18"/>
        <end position="116"/>
    </location>
</feature>
<evidence type="ECO:0000256" key="4">
    <source>
        <dbReference type="ARBA" id="ARBA00022989"/>
    </source>
</evidence>
<dbReference type="Pfam" id="PF13882">
    <property type="entry name" value="Bravo_FIGEY"/>
    <property type="match status" value="1"/>
</dbReference>